<proteinExistence type="predicted"/>
<accession>A0ABU6QZ26</accession>
<feature type="non-terminal residue" evidence="1">
    <location>
        <position position="1"/>
    </location>
</feature>
<protein>
    <submittedName>
        <fullName evidence="1">Uncharacterized protein</fullName>
    </submittedName>
</protein>
<dbReference type="EMBL" id="JASCZI010003039">
    <property type="protein sequence ID" value="MED6116610.1"/>
    <property type="molecule type" value="Genomic_DNA"/>
</dbReference>
<reference evidence="1 2" key="1">
    <citation type="journal article" date="2023" name="Plants (Basel)">
        <title>Bridging the Gap: Combining Genomics and Transcriptomics Approaches to Understand Stylosanthes scabra, an Orphan Legume from the Brazilian Caatinga.</title>
        <authorList>
            <person name="Ferreira-Neto J.R.C."/>
            <person name="da Silva M.D."/>
            <person name="Binneck E."/>
            <person name="de Melo N.F."/>
            <person name="da Silva R.H."/>
            <person name="de Melo A.L.T.M."/>
            <person name="Pandolfi V."/>
            <person name="Bustamante F.O."/>
            <person name="Brasileiro-Vidal A.C."/>
            <person name="Benko-Iseppon A.M."/>
        </authorList>
    </citation>
    <scope>NUCLEOTIDE SEQUENCE [LARGE SCALE GENOMIC DNA]</scope>
    <source>
        <tissue evidence="1">Leaves</tissue>
    </source>
</reference>
<gene>
    <name evidence="1" type="ORF">PIB30_101830</name>
</gene>
<evidence type="ECO:0000313" key="2">
    <source>
        <dbReference type="Proteomes" id="UP001341840"/>
    </source>
</evidence>
<sequence>KRRLGKEIATDESEFDAHRFKSLFHQEFYASYVASKAIIPDTRFKLKEGPFLNIEQHIELRGWKRLAKPKKKIGQSIVREFYTNARINPNEEEDQVHFRTFVRGVVVNFSIESIKVVLRLDARIDSDANFRRGMIPVNQELDTFI</sequence>
<organism evidence="1 2">
    <name type="scientific">Stylosanthes scabra</name>
    <dbReference type="NCBI Taxonomy" id="79078"/>
    <lineage>
        <taxon>Eukaryota</taxon>
        <taxon>Viridiplantae</taxon>
        <taxon>Streptophyta</taxon>
        <taxon>Embryophyta</taxon>
        <taxon>Tracheophyta</taxon>
        <taxon>Spermatophyta</taxon>
        <taxon>Magnoliopsida</taxon>
        <taxon>eudicotyledons</taxon>
        <taxon>Gunneridae</taxon>
        <taxon>Pentapetalae</taxon>
        <taxon>rosids</taxon>
        <taxon>fabids</taxon>
        <taxon>Fabales</taxon>
        <taxon>Fabaceae</taxon>
        <taxon>Papilionoideae</taxon>
        <taxon>50 kb inversion clade</taxon>
        <taxon>dalbergioids sensu lato</taxon>
        <taxon>Dalbergieae</taxon>
        <taxon>Pterocarpus clade</taxon>
        <taxon>Stylosanthes</taxon>
    </lineage>
</organism>
<keyword evidence="2" id="KW-1185">Reference proteome</keyword>
<evidence type="ECO:0000313" key="1">
    <source>
        <dbReference type="EMBL" id="MED6116610.1"/>
    </source>
</evidence>
<name>A0ABU6QZ26_9FABA</name>
<dbReference type="Proteomes" id="UP001341840">
    <property type="component" value="Unassembled WGS sequence"/>
</dbReference>
<comment type="caution">
    <text evidence="1">The sequence shown here is derived from an EMBL/GenBank/DDBJ whole genome shotgun (WGS) entry which is preliminary data.</text>
</comment>